<evidence type="ECO:0000256" key="3">
    <source>
        <dbReference type="ARBA" id="ARBA00022617"/>
    </source>
</evidence>
<evidence type="ECO:0000313" key="10">
    <source>
        <dbReference type="Proteomes" id="UP000026915"/>
    </source>
</evidence>
<keyword evidence="4 8" id="KW-0479">Metal-binding</keyword>
<dbReference type="eggNOG" id="KOG0157">
    <property type="taxonomic scope" value="Eukaryota"/>
</dbReference>
<reference evidence="9 10" key="1">
    <citation type="journal article" date="2013" name="Genome Biol.">
        <title>The genome sequence of the most widely cultivated cacao type and its use to identify candidate genes regulating pod color.</title>
        <authorList>
            <person name="Motamayor J.C."/>
            <person name="Mockaitis K."/>
            <person name="Schmutz J."/>
            <person name="Haiminen N."/>
            <person name="Iii D.L."/>
            <person name="Cornejo O."/>
            <person name="Findley S.D."/>
            <person name="Zheng P."/>
            <person name="Utro F."/>
            <person name="Royaert S."/>
            <person name="Saski C."/>
            <person name="Jenkins J."/>
            <person name="Podicheti R."/>
            <person name="Zhao M."/>
            <person name="Scheffler B.E."/>
            <person name="Stack J.C."/>
            <person name="Feltus F.A."/>
            <person name="Mustiga G.M."/>
            <person name="Amores F."/>
            <person name="Phillips W."/>
            <person name="Marelli J.P."/>
            <person name="May G.D."/>
            <person name="Shapiro H."/>
            <person name="Ma J."/>
            <person name="Bustamante C.D."/>
            <person name="Schnell R.J."/>
            <person name="Main D."/>
            <person name="Gilbert D."/>
            <person name="Parida L."/>
            <person name="Kuhn D.N."/>
        </authorList>
    </citation>
    <scope>NUCLEOTIDE SEQUENCE [LARGE SCALE GENOMIC DNA]</scope>
    <source>
        <strain evidence="10">cv. Matina 1-6</strain>
    </source>
</reference>
<organism evidence="9 10">
    <name type="scientific">Theobroma cacao</name>
    <name type="common">Cacao</name>
    <name type="synonym">Cocoa</name>
    <dbReference type="NCBI Taxonomy" id="3641"/>
    <lineage>
        <taxon>Eukaryota</taxon>
        <taxon>Viridiplantae</taxon>
        <taxon>Streptophyta</taxon>
        <taxon>Embryophyta</taxon>
        <taxon>Tracheophyta</taxon>
        <taxon>Spermatophyta</taxon>
        <taxon>Magnoliopsida</taxon>
        <taxon>eudicotyledons</taxon>
        <taxon>Gunneridae</taxon>
        <taxon>Pentapetalae</taxon>
        <taxon>rosids</taxon>
        <taxon>malvids</taxon>
        <taxon>Malvales</taxon>
        <taxon>Malvaceae</taxon>
        <taxon>Byttnerioideae</taxon>
        <taxon>Theobroma</taxon>
    </lineage>
</organism>
<keyword evidence="10" id="KW-1185">Reference proteome</keyword>
<dbReference type="AlphaFoldDB" id="A0A061DZM2"/>
<evidence type="ECO:0000256" key="4">
    <source>
        <dbReference type="ARBA" id="ARBA00022723"/>
    </source>
</evidence>
<comment type="similarity">
    <text evidence="2">Belongs to the cytochrome P450 family.</text>
</comment>
<gene>
    <name evidence="9" type="ORF">TCM_007006</name>
</gene>
<dbReference type="InParanoid" id="A0A061DZM2"/>
<dbReference type="InterPro" id="IPR036396">
    <property type="entry name" value="Cyt_P450_sf"/>
</dbReference>
<evidence type="ECO:0000256" key="1">
    <source>
        <dbReference type="ARBA" id="ARBA00001971"/>
    </source>
</evidence>
<dbReference type="GO" id="GO:0020037">
    <property type="term" value="F:heme binding"/>
    <property type="evidence" value="ECO:0007669"/>
    <property type="project" value="InterPro"/>
</dbReference>
<evidence type="ECO:0000256" key="7">
    <source>
        <dbReference type="ARBA" id="ARBA00023033"/>
    </source>
</evidence>
<evidence type="ECO:0000256" key="2">
    <source>
        <dbReference type="ARBA" id="ARBA00010617"/>
    </source>
</evidence>
<keyword evidence="6 8" id="KW-0408">Iron</keyword>
<feature type="binding site" description="axial binding residue" evidence="8">
    <location>
        <position position="452"/>
    </location>
    <ligand>
        <name>heme</name>
        <dbReference type="ChEBI" id="CHEBI:30413"/>
    </ligand>
    <ligandPart>
        <name>Fe</name>
        <dbReference type="ChEBI" id="CHEBI:18248"/>
    </ligandPart>
</feature>
<evidence type="ECO:0000256" key="5">
    <source>
        <dbReference type="ARBA" id="ARBA00023002"/>
    </source>
</evidence>
<comment type="cofactor">
    <cofactor evidence="1 8">
        <name>heme</name>
        <dbReference type="ChEBI" id="CHEBI:30413"/>
    </cofactor>
</comment>
<dbReference type="EMBL" id="CM001880">
    <property type="protein sequence ID" value="EOX98194.1"/>
    <property type="molecule type" value="Genomic_DNA"/>
</dbReference>
<dbReference type="GO" id="GO:0016705">
    <property type="term" value="F:oxidoreductase activity, acting on paired donors, with incorporation or reduction of molecular oxygen"/>
    <property type="evidence" value="ECO:0007669"/>
    <property type="project" value="InterPro"/>
</dbReference>
<keyword evidence="3 8" id="KW-0349">Heme</keyword>
<evidence type="ECO:0000313" key="9">
    <source>
        <dbReference type="EMBL" id="EOX98194.1"/>
    </source>
</evidence>
<dbReference type="PANTHER" id="PTHR24296">
    <property type="entry name" value="CYTOCHROME P450"/>
    <property type="match status" value="1"/>
</dbReference>
<dbReference type="GO" id="GO:0005506">
    <property type="term" value="F:iron ion binding"/>
    <property type="evidence" value="ECO:0007669"/>
    <property type="project" value="InterPro"/>
</dbReference>
<dbReference type="GO" id="GO:0004497">
    <property type="term" value="F:monooxygenase activity"/>
    <property type="evidence" value="ECO:0007669"/>
    <property type="project" value="UniProtKB-KW"/>
</dbReference>
<dbReference type="InterPro" id="IPR002401">
    <property type="entry name" value="Cyt_P450_E_grp-I"/>
</dbReference>
<dbReference type="HOGENOM" id="CLU_001570_27_2_1"/>
<accession>A0A061DZM2</accession>
<dbReference type="Gene3D" id="1.10.630.10">
    <property type="entry name" value="Cytochrome P450"/>
    <property type="match status" value="1"/>
</dbReference>
<proteinExistence type="inferred from homology"/>
<dbReference type="Gramene" id="EOX98194">
    <property type="protein sequence ID" value="EOX98194"/>
    <property type="gene ID" value="TCM_007006"/>
</dbReference>
<dbReference type="PRINTS" id="PR00463">
    <property type="entry name" value="EP450I"/>
</dbReference>
<protein>
    <submittedName>
        <fullName evidence="9">Cytochrome P450-like protein</fullName>
    </submittedName>
</protein>
<dbReference type="SUPFAM" id="SSF48264">
    <property type="entry name" value="Cytochrome P450"/>
    <property type="match status" value="1"/>
</dbReference>
<name>A0A061DZM2_THECC</name>
<dbReference type="OMA" id="RYLMNTN"/>
<dbReference type="Proteomes" id="UP000026915">
    <property type="component" value="Chromosome 2"/>
</dbReference>
<dbReference type="PRINTS" id="PR00385">
    <property type="entry name" value="P450"/>
</dbReference>
<dbReference type="STRING" id="3641.A0A061DZM2"/>
<dbReference type="Pfam" id="PF00067">
    <property type="entry name" value="p450"/>
    <property type="match status" value="1"/>
</dbReference>
<dbReference type="CDD" id="cd11064">
    <property type="entry name" value="CYP86A"/>
    <property type="match status" value="1"/>
</dbReference>
<sequence length="506" mass="58940">MGVFVYLVCLILAIPFLRFLHRFVDSNGLPRNWPFVGMTPTILLNFHRIVDKVSEIVTKSNGTILYRGIWFTNSSFLATADPQNVRYLMNTNYRAYVKGSEWRKQFDVFGEALFNSDGEEWKRQRRIFHAFLNHPQFLQSLARVLRERLEQGLFKVLEHVSKQELVVDLQDLLVRYASDIGWILATGSNPQFLSIEFPENRFHKAMSDVLEAAFYRCIMPDSLWKLQSWLQVGLEKKRSHAWKYFDDILAEHISIQREKSNKAITWSGDEENFNFLNCYLTGHKVTGPTPSDSLIRDNVIHFLFAADDTYSTTLTWFFYLLSKNPTVVAKIREELKRNLSWKKVGELQLPTSFDELNKLPYLQAALCETLRLYPPNPFEFRTSTRRDILPSGHRVNPQMVIILAVHAMGRMASLWGEDCHEFKPERWITVEGKLKREPPSKFFAFLSGPRICPGKELSFFLMKATASPIIHNYDVHVIEGQNVTPKNSAFLHMKHGLMVRIKNRWK</sequence>
<keyword evidence="5" id="KW-0560">Oxidoreductase</keyword>
<dbReference type="InterPro" id="IPR001128">
    <property type="entry name" value="Cyt_P450"/>
</dbReference>
<evidence type="ECO:0000256" key="6">
    <source>
        <dbReference type="ARBA" id="ARBA00023004"/>
    </source>
</evidence>
<evidence type="ECO:0000256" key="8">
    <source>
        <dbReference type="PIRSR" id="PIRSR602401-1"/>
    </source>
</evidence>
<keyword evidence="7" id="KW-0503">Monooxygenase</keyword>